<keyword evidence="3" id="KW-0812">Transmembrane</keyword>
<dbReference type="AlphaFoldDB" id="A0A2P6SHP1"/>
<keyword evidence="2" id="KW-0433">Leucine-rich repeat</keyword>
<dbReference type="EMBL" id="PDCK01000039">
    <property type="protein sequence ID" value="PRQ58178.1"/>
    <property type="molecule type" value="Genomic_DNA"/>
</dbReference>
<evidence type="ECO:0000313" key="9">
    <source>
        <dbReference type="Proteomes" id="UP000238479"/>
    </source>
</evidence>
<dbReference type="PROSITE" id="PS50011">
    <property type="entry name" value="PROTEIN_KINASE_DOM"/>
    <property type="match status" value="1"/>
</dbReference>
<keyword evidence="5" id="KW-1133">Transmembrane helix</keyword>
<dbReference type="InterPro" id="IPR051809">
    <property type="entry name" value="Plant_receptor-like_S/T_kinase"/>
</dbReference>
<feature type="domain" description="Protein kinase" evidence="7">
    <location>
        <begin position="28"/>
        <end position="238"/>
    </location>
</feature>
<dbReference type="GO" id="GO:0005524">
    <property type="term" value="F:ATP binding"/>
    <property type="evidence" value="ECO:0007669"/>
    <property type="project" value="InterPro"/>
</dbReference>
<comment type="subcellular location">
    <subcellularLocation>
        <location evidence="1">Membrane</location>
    </subcellularLocation>
</comment>
<proteinExistence type="predicted"/>
<dbReference type="PROSITE" id="PS00108">
    <property type="entry name" value="PROTEIN_KINASE_ST"/>
    <property type="match status" value="1"/>
</dbReference>
<evidence type="ECO:0000256" key="1">
    <source>
        <dbReference type="ARBA" id="ARBA00004370"/>
    </source>
</evidence>
<dbReference type="GO" id="GO:0004672">
    <property type="term" value="F:protein kinase activity"/>
    <property type="evidence" value="ECO:0007669"/>
    <property type="project" value="InterPro"/>
</dbReference>
<dbReference type="Gramene" id="PRQ58178">
    <property type="protein sequence ID" value="PRQ58178"/>
    <property type="gene ID" value="RchiOBHm_Chr1g0356421"/>
</dbReference>
<evidence type="ECO:0000256" key="6">
    <source>
        <dbReference type="ARBA" id="ARBA00023136"/>
    </source>
</evidence>
<dbReference type="Gene3D" id="3.30.200.20">
    <property type="entry name" value="Phosphorylase Kinase, domain 1"/>
    <property type="match status" value="1"/>
</dbReference>
<reference evidence="8 9" key="1">
    <citation type="journal article" date="2018" name="Nat. Genet.">
        <title>The Rosa genome provides new insights in the design of modern roses.</title>
        <authorList>
            <person name="Bendahmane M."/>
        </authorList>
    </citation>
    <scope>NUCLEOTIDE SEQUENCE [LARGE SCALE GENOMIC DNA]</scope>
    <source>
        <strain evidence="9">cv. Old Blush</strain>
    </source>
</reference>
<dbReference type="InterPro" id="IPR011009">
    <property type="entry name" value="Kinase-like_dom_sf"/>
</dbReference>
<organism evidence="8 9">
    <name type="scientific">Rosa chinensis</name>
    <name type="common">China rose</name>
    <dbReference type="NCBI Taxonomy" id="74649"/>
    <lineage>
        <taxon>Eukaryota</taxon>
        <taxon>Viridiplantae</taxon>
        <taxon>Streptophyta</taxon>
        <taxon>Embryophyta</taxon>
        <taxon>Tracheophyta</taxon>
        <taxon>Spermatophyta</taxon>
        <taxon>Magnoliopsida</taxon>
        <taxon>eudicotyledons</taxon>
        <taxon>Gunneridae</taxon>
        <taxon>Pentapetalae</taxon>
        <taxon>rosids</taxon>
        <taxon>fabids</taxon>
        <taxon>Rosales</taxon>
        <taxon>Rosaceae</taxon>
        <taxon>Rosoideae</taxon>
        <taxon>Rosoideae incertae sedis</taxon>
        <taxon>Rosa</taxon>
    </lineage>
</organism>
<dbReference type="InterPro" id="IPR000719">
    <property type="entry name" value="Prot_kinase_dom"/>
</dbReference>
<keyword evidence="9" id="KW-1185">Reference proteome</keyword>
<accession>A0A2P6SHP1</accession>
<dbReference type="SMART" id="SM00220">
    <property type="entry name" value="S_TKc"/>
    <property type="match status" value="1"/>
</dbReference>
<name>A0A2P6SHP1_ROSCH</name>
<evidence type="ECO:0000313" key="8">
    <source>
        <dbReference type="EMBL" id="PRQ58178.1"/>
    </source>
</evidence>
<keyword evidence="8" id="KW-0808">Transferase</keyword>
<dbReference type="PANTHER" id="PTHR27008:SF596">
    <property type="entry name" value="OS02G0215500 PROTEIN"/>
    <property type="match status" value="1"/>
</dbReference>
<dbReference type="GO" id="GO:0016020">
    <property type="term" value="C:membrane"/>
    <property type="evidence" value="ECO:0007669"/>
    <property type="project" value="UniProtKB-SubCell"/>
</dbReference>
<evidence type="ECO:0000256" key="2">
    <source>
        <dbReference type="ARBA" id="ARBA00022614"/>
    </source>
</evidence>
<evidence type="ECO:0000259" key="7">
    <source>
        <dbReference type="PROSITE" id="PS50011"/>
    </source>
</evidence>
<dbReference type="Proteomes" id="UP000238479">
    <property type="component" value="Chromosome 1"/>
</dbReference>
<dbReference type="SUPFAM" id="SSF56112">
    <property type="entry name" value="Protein kinase-like (PK-like)"/>
    <property type="match status" value="1"/>
</dbReference>
<dbReference type="Gene3D" id="1.10.510.10">
    <property type="entry name" value="Transferase(Phosphotransferase) domain 1"/>
    <property type="match status" value="1"/>
</dbReference>
<gene>
    <name evidence="8" type="ORF">RchiOBHm_Chr1g0356421</name>
</gene>
<comment type="caution">
    <text evidence="8">The sequence shown here is derived from an EMBL/GenBank/DDBJ whole genome shotgun (WGS) entry which is preliminary data.</text>
</comment>
<dbReference type="InterPro" id="IPR008271">
    <property type="entry name" value="Ser/Thr_kinase_AS"/>
</dbReference>
<sequence>MKEIELSTLGNSMLQVSYASLLNATDGFSSTNLISIGAFGSMYKGILTDDALTVSVKVFNILHRGASKSFIFECEALLRNIRHRNVVKILTAGSTIDFNDNGSLKEWFDIAIDVARALDYLHNHCETPIVHCDLKPSNVLLDTDLTGIVSNFRLSWFLTKRTTNVYGNQSSSIEIRGSVSYAAPDVVTYFCDIYFWNCRSSMVSEVRCPHMGMVYSFGIILLEMFTGKRPLIICSMIA</sequence>
<dbReference type="Pfam" id="PF00069">
    <property type="entry name" value="Pkinase"/>
    <property type="match status" value="1"/>
</dbReference>
<evidence type="ECO:0000256" key="5">
    <source>
        <dbReference type="ARBA" id="ARBA00022989"/>
    </source>
</evidence>
<protein>
    <recommendedName>
        <fullName evidence="7">Protein kinase domain-containing protein</fullName>
    </recommendedName>
</protein>
<keyword evidence="6" id="KW-0472">Membrane</keyword>
<evidence type="ECO:0000256" key="3">
    <source>
        <dbReference type="ARBA" id="ARBA00022692"/>
    </source>
</evidence>
<keyword evidence="4" id="KW-0677">Repeat</keyword>
<evidence type="ECO:0000256" key="4">
    <source>
        <dbReference type="ARBA" id="ARBA00022737"/>
    </source>
</evidence>
<dbReference type="PANTHER" id="PTHR27008">
    <property type="entry name" value="OS04G0122200 PROTEIN"/>
    <property type="match status" value="1"/>
</dbReference>